<dbReference type="NCBIfam" id="TIGR01124">
    <property type="entry name" value="ilvA_2Cterm"/>
    <property type="match status" value="1"/>
</dbReference>
<comment type="cofactor">
    <cofactor evidence="2 12">
        <name>pyridoxal 5'-phosphate</name>
        <dbReference type="ChEBI" id="CHEBI:597326"/>
    </cofactor>
</comment>
<dbReference type="InterPro" id="IPR005787">
    <property type="entry name" value="Thr_deHydtase_biosynth"/>
</dbReference>
<dbReference type="Pfam" id="PF00291">
    <property type="entry name" value="PALP"/>
    <property type="match status" value="1"/>
</dbReference>
<evidence type="ECO:0000256" key="11">
    <source>
        <dbReference type="ARBA" id="ARBA00023304"/>
    </source>
</evidence>
<dbReference type="InterPro" id="IPR000634">
    <property type="entry name" value="Ser/Thr_deHydtase_PyrdxlP-BS"/>
</dbReference>
<name>A0AAF0FI50_9BASI</name>
<dbReference type="Gene3D" id="3.40.50.1100">
    <property type="match status" value="2"/>
</dbReference>
<dbReference type="InterPro" id="IPR045865">
    <property type="entry name" value="ACT-like_dom_sf"/>
</dbReference>
<evidence type="ECO:0000313" key="16">
    <source>
        <dbReference type="Proteomes" id="UP001214628"/>
    </source>
</evidence>
<proteinExistence type="inferred from homology"/>
<evidence type="ECO:0000256" key="4">
    <source>
        <dbReference type="ARBA" id="ARBA00010869"/>
    </source>
</evidence>
<dbReference type="PANTHER" id="PTHR48078:SF11">
    <property type="entry name" value="THREONINE DEHYDRATASE, MITOCHONDRIAL"/>
    <property type="match status" value="1"/>
</dbReference>
<dbReference type="GO" id="GO:0006565">
    <property type="term" value="P:L-serine catabolic process"/>
    <property type="evidence" value="ECO:0007669"/>
    <property type="project" value="TreeGrafter"/>
</dbReference>
<dbReference type="InterPro" id="IPR050147">
    <property type="entry name" value="Ser/Thr_Dehydratase"/>
</dbReference>
<accession>A0AAF0FI50</accession>
<evidence type="ECO:0000256" key="8">
    <source>
        <dbReference type="ARBA" id="ARBA00022737"/>
    </source>
</evidence>
<dbReference type="SUPFAM" id="SSF53686">
    <property type="entry name" value="Tryptophan synthase beta subunit-like PLP-dependent enzymes"/>
    <property type="match status" value="1"/>
</dbReference>
<sequence length="581" mass="63707">MSATGVPAIVNHTPKALPHTEDANPEYAELPSYHRLADGFPDYLRMTLGAQLYDLVKLTPMQSATRLSTRLGCDILLKREDLQPVFSFKLRGAYNMMRHLPDTQKWKGVIACSAGNHAQGVALAGAHLSIPCTIVMPKATPSIKWENVQRLGAKVVFHGSNFDEAKAECARLAAMHDLKIVPPFDHPLVIAGQGTVGVEMCSQADFTNVDAVFCCVGGGGLLSGVAAYIKRVAPPHVKVIGVETFDADALTQSLEKGERVTLNEVGLFSDGTAVRVIGQECFRLCHELVDGMVRVTNDEICAAIKDIFEDTRSVTEPAGALAVAGMKRYISATGAAGSAKRYVAVVSGANMNFSRLRFVAERADYGEQKEALLSVEIPDRPGSFLQLYRHIMPRDVTEFSYRYSGAKNALIYTSFMLNGTIPARNPVVNSSQDLPTAAQSPRDRELNAIISVLEQDGMPAVDITDDDFVKSHARYLVGGREDVPDERIFRFEFPERPGALGTFLEVLDAGWNLSLFHYRNQGGDVAKILAGFQVPKSTQDRFQAFLTKLGYAYYEETDNRVYQRYLRPDQSGNSASESPNK</sequence>
<comment type="catalytic activity">
    <reaction evidence="1 12">
        <text>L-threonine = 2-oxobutanoate + NH4(+)</text>
        <dbReference type="Rhea" id="RHEA:22108"/>
        <dbReference type="ChEBI" id="CHEBI:16763"/>
        <dbReference type="ChEBI" id="CHEBI:28938"/>
        <dbReference type="ChEBI" id="CHEBI:57926"/>
        <dbReference type="EC" id="4.3.1.19"/>
    </reaction>
</comment>
<keyword evidence="9 12" id="KW-0663">Pyridoxal phosphate</keyword>
<evidence type="ECO:0000313" key="15">
    <source>
        <dbReference type="EMBL" id="WFD44933.1"/>
    </source>
</evidence>
<dbReference type="GO" id="GO:0009097">
    <property type="term" value="P:isoleucine biosynthetic process"/>
    <property type="evidence" value="ECO:0007669"/>
    <property type="project" value="UniProtKB-UniRule"/>
</dbReference>
<dbReference type="GO" id="GO:0030170">
    <property type="term" value="F:pyridoxal phosphate binding"/>
    <property type="evidence" value="ECO:0007669"/>
    <property type="project" value="InterPro"/>
</dbReference>
<evidence type="ECO:0000256" key="13">
    <source>
        <dbReference type="SAM" id="MobiDB-lite"/>
    </source>
</evidence>
<dbReference type="AlphaFoldDB" id="A0AAF0FI50"/>
<keyword evidence="7 12" id="KW-0412">Isoleucine biosynthesis</keyword>
<feature type="domain" description="ACT-like" evidence="14">
    <location>
        <begin position="487"/>
        <end position="558"/>
    </location>
</feature>
<gene>
    <name evidence="15" type="primary">ILV1</name>
    <name evidence="15" type="ORF">MPSI1_003607</name>
</gene>
<evidence type="ECO:0000256" key="7">
    <source>
        <dbReference type="ARBA" id="ARBA00022624"/>
    </source>
</evidence>
<reference evidence="15" key="1">
    <citation type="submission" date="2023-02" db="EMBL/GenBank/DDBJ databases">
        <title>Mating type loci evolution in Malassezia.</title>
        <authorList>
            <person name="Coelho M.A."/>
        </authorList>
    </citation>
    <scope>NUCLEOTIDE SEQUENCE</scope>
    <source>
        <strain evidence="15">CBS 14136</strain>
    </source>
</reference>
<keyword evidence="11 12" id="KW-0100">Branched-chain amino acid biosynthesis</keyword>
<protein>
    <recommendedName>
        <fullName evidence="12">Threonine dehydratase</fullName>
        <ecNumber evidence="12">4.3.1.19</ecNumber>
    </recommendedName>
    <alternativeName>
        <fullName evidence="12">Threonine deaminase</fullName>
    </alternativeName>
</protein>
<dbReference type="PROSITE" id="PS51672">
    <property type="entry name" value="ACT_LIKE"/>
    <property type="match status" value="1"/>
</dbReference>
<dbReference type="FunFam" id="3.40.1020.10:FF:000001">
    <property type="entry name" value="L-threonine dehydratase"/>
    <property type="match status" value="1"/>
</dbReference>
<dbReference type="PROSITE" id="PS00165">
    <property type="entry name" value="DEHYDRATASE_SER_THR"/>
    <property type="match status" value="1"/>
</dbReference>
<evidence type="ECO:0000256" key="3">
    <source>
        <dbReference type="ARBA" id="ARBA00004810"/>
    </source>
</evidence>
<dbReference type="InterPro" id="IPR001926">
    <property type="entry name" value="TrpB-like_PALP"/>
</dbReference>
<comment type="pathway">
    <text evidence="3 12">Amino-acid biosynthesis; L-isoleucine biosynthesis; 2-oxobutanoate from L-threonine: step 1/1.</text>
</comment>
<dbReference type="Pfam" id="PF00585">
    <property type="entry name" value="Thr_dehydrat_C"/>
    <property type="match status" value="2"/>
</dbReference>
<evidence type="ECO:0000259" key="14">
    <source>
        <dbReference type="PROSITE" id="PS51672"/>
    </source>
</evidence>
<evidence type="ECO:0000256" key="10">
    <source>
        <dbReference type="ARBA" id="ARBA00023239"/>
    </source>
</evidence>
<evidence type="ECO:0000256" key="1">
    <source>
        <dbReference type="ARBA" id="ARBA00001274"/>
    </source>
</evidence>
<keyword evidence="6 12" id="KW-0028">Amino-acid biosynthesis</keyword>
<dbReference type="InterPro" id="IPR038110">
    <property type="entry name" value="TD_ACT-like_sf"/>
</dbReference>
<dbReference type="NCBIfam" id="NF006674">
    <property type="entry name" value="PRK09224.1"/>
    <property type="match status" value="1"/>
</dbReference>
<organism evidence="15 16">
    <name type="scientific">Malassezia psittaci</name>
    <dbReference type="NCBI Taxonomy" id="1821823"/>
    <lineage>
        <taxon>Eukaryota</taxon>
        <taxon>Fungi</taxon>
        <taxon>Dikarya</taxon>
        <taxon>Basidiomycota</taxon>
        <taxon>Ustilaginomycotina</taxon>
        <taxon>Malasseziomycetes</taxon>
        <taxon>Malasseziales</taxon>
        <taxon>Malasseziaceae</taxon>
        <taxon>Malassezia</taxon>
    </lineage>
</organism>
<evidence type="ECO:0000256" key="6">
    <source>
        <dbReference type="ARBA" id="ARBA00022605"/>
    </source>
</evidence>
<evidence type="ECO:0000256" key="12">
    <source>
        <dbReference type="RuleBase" id="RU362012"/>
    </source>
</evidence>
<evidence type="ECO:0000256" key="2">
    <source>
        <dbReference type="ARBA" id="ARBA00001933"/>
    </source>
</evidence>
<feature type="region of interest" description="Disordered" evidence="13">
    <location>
        <begin position="1"/>
        <end position="22"/>
    </location>
</feature>
<dbReference type="SUPFAM" id="SSF55021">
    <property type="entry name" value="ACT-like"/>
    <property type="match status" value="1"/>
</dbReference>
<dbReference type="PANTHER" id="PTHR48078">
    <property type="entry name" value="THREONINE DEHYDRATASE, MITOCHONDRIAL-RELATED"/>
    <property type="match status" value="1"/>
</dbReference>
<dbReference type="GO" id="GO:0004794">
    <property type="term" value="F:threonine deaminase activity"/>
    <property type="evidence" value="ECO:0007669"/>
    <property type="project" value="UniProtKB-UniRule"/>
</dbReference>
<dbReference type="InterPro" id="IPR001721">
    <property type="entry name" value="TD_ACT-like"/>
</dbReference>
<dbReference type="CDD" id="cd04907">
    <property type="entry name" value="ACT_ThrD-I_2"/>
    <property type="match status" value="1"/>
</dbReference>
<dbReference type="InterPro" id="IPR036052">
    <property type="entry name" value="TrpB-like_PALP_sf"/>
</dbReference>
<dbReference type="GO" id="GO:0003941">
    <property type="term" value="F:L-serine ammonia-lyase activity"/>
    <property type="evidence" value="ECO:0007669"/>
    <property type="project" value="TreeGrafter"/>
</dbReference>
<comment type="similarity">
    <text evidence="4 12">Belongs to the serine/threonine dehydratase family.</text>
</comment>
<dbReference type="EC" id="4.3.1.19" evidence="12"/>
<dbReference type="Proteomes" id="UP001214628">
    <property type="component" value="Chromosome 6"/>
</dbReference>
<evidence type="ECO:0000256" key="9">
    <source>
        <dbReference type="ARBA" id="ARBA00022898"/>
    </source>
</evidence>
<comment type="subunit">
    <text evidence="5">Homotetramer.</text>
</comment>
<dbReference type="FunFam" id="3.40.50.1100:FF:000008">
    <property type="entry name" value="L-threonine dehydratase"/>
    <property type="match status" value="1"/>
</dbReference>
<dbReference type="Gene3D" id="3.40.1020.10">
    <property type="entry name" value="Biosynthetic Threonine Deaminase, Domain 3"/>
    <property type="match status" value="1"/>
</dbReference>
<dbReference type="CDD" id="cd01562">
    <property type="entry name" value="Thr-dehyd"/>
    <property type="match status" value="1"/>
</dbReference>
<dbReference type="EMBL" id="CP118380">
    <property type="protein sequence ID" value="WFD44933.1"/>
    <property type="molecule type" value="Genomic_DNA"/>
</dbReference>
<keyword evidence="8" id="KW-0677">Repeat</keyword>
<keyword evidence="16" id="KW-1185">Reference proteome</keyword>
<evidence type="ECO:0000256" key="5">
    <source>
        <dbReference type="ARBA" id="ARBA00011881"/>
    </source>
</evidence>
<dbReference type="GO" id="GO:0006567">
    <property type="term" value="P:L-threonine catabolic process"/>
    <property type="evidence" value="ECO:0007669"/>
    <property type="project" value="TreeGrafter"/>
</dbReference>
<keyword evidence="10 12" id="KW-0456">Lyase</keyword>